<reference evidence="1 2" key="1">
    <citation type="submission" date="2021-06" db="EMBL/GenBank/DDBJ databases">
        <title>Clostridia strains as spoilage organisms.</title>
        <authorList>
            <person name="Wambui J."/>
            <person name="Stephan R."/>
            <person name="Stevens M.J.A."/>
        </authorList>
    </citation>
    <scope>NUCLEOTIDE SEQUENCE [LARGE SCALE GENOMIC DNA]</scope>
    <source>
        <strain evidence="1 2">DSM 14204</strain>
    </source>
</reference>
<evidence type="ECO:0000313" key="2">
    <source>
        <dbReference type="Proteomes" id="UP000776252"/>
    </source>
</evidence>
<evidence type="ECO:0008006" key="3">
    <source>
        <dbReference type="Google" id="ProtNLM"/>
    </source>
</evidence>
<comment type="caution">
    <text evidence="1">The sequence shown here is derived from an EMBL/GenBank/DDBJ whole genome shotgun (WGS) entry which is preliminary data.</text>
</comment>
<gene>
    <name evidence="1" type="ORF">KPL37_16715</name>
</gene>
<proteinExistence type="predicted"/>
<dbReference type="RefSeq" id="WP_216151167.1">
    <property type="nucleotide sequence ID" value="NZ_JAHLDV010000059.1"/>
</dbReference>
<dbReference type="EMBL" id="JAHLDV010000059">
    <property type="protein sequence ID" value="MBU3161352.1"/>
    <property type="molecule type" value="Genomic_DNA"/>
</dbReference>
<dbReference type="Proteomes" id="UP000776252">
    <property type="component" value="Unassembled WGS sequence"/>
</dbReference>
<sequence length="312" mass="36956">MGTRNSINFIPHLKFKNTEMMIPDHIDNFVFLAKKDEDKWIERSCEKIGEWRSVFRSTYIRWALCINGLCVASDKYADPTWNSKNKFTVSTLRAGKYCVEQANIVVWDGITASKAHKDTVDIIAEWGMIDLYGCIEEFVFNLYSIYLDYHPNILMEGSEFKKLRRIYNQREEGEAERILWNDAWKERIEKWHRKKLYDGIDKIFLSYCNHSRIKEPSKYTHTTIQTWAETIKGISILRNCLIHGVEVVPKELEEFCQKPYCMSFDFKEGQTLKVKLHHLQSVEMFTDQLLNALNTSFLELMYPEFKEIIKKI</sequence>
<protein>
    <recommendedName>
        <fullName evidence="3">Apea-like HEPN domain-containing protein</fullName>
    </recommendedName>
</protein>
<organism evidence="1 2">
    <name type="scientific">Clostridium frigoris</name>
    <dbReference type="NCBI Taxonomy" id="205327"/>
    <lineage>
        <taxon>Bacteria</taxon>
        <taxon>Bacillati</taxon>
        <taxon>Bacillota</taxon>
        <taxon>Clostridia</taxon>
        <taxon>Eubacteriales</taxon>
        <taxon>Clostridiaceae</taxon>
        <taxon>Clostridium</taxon>
    </lineage>
</organism>
<evidence type="ECO:0000313" key="1">
    <source>
        <dbReference type="EMBL" id="MBU3161352.1"/>
    </source>
</evidence>
<accession>A0ABS6BXL7</accession>
<name>A0ABS6BXL7_9CLOT</name>
<keyword evidence="2" id="KW-1185">Reference proteome</keyword>